<feature type="coiled-coil region" evidence="3">
    <location>
        <begin position="106"/>
        <end position="257"/>
    </location>
</feature>
<dbReference type="Proteomes" id="UP000288716">
    <property type="component" value="Unassembled WGS sequence"/>
</dbReference>
<dbReference type="Pfam" id="PF09789">
    <property type="entry name" value="CC149"/>
    <property type="match status" value="1"/>
</dbReference>
<evidence type="ECO:0000256" key="1">
    <source>
        <dbReference type="ARBA" id="ARBA00005872"/>
    </source>
</evidence>
<evidence type="ECO:0000313" key="4">
    <source>
        <dbReference type="EMBL" id="RWS25269.1"/>
    </source>
</evidence>
<evidence type="ECO:0000313" key="5">
    <source>
        <dbReference type="Proteomes" id="UP000288716"/>
    </source>
</evidence>
<name>A0A443SCL8_9ACAR</name>
<proteinExistence type="inferred from homology"/>
<dbReference type="EMBL" id="NCKV01003893">
    <property type="protein sequence ID" value="RWS25269.1"/>
    <property type="molecule type" value="Genomic_DNA"/>
</dbReference>
<dbReference type="PANTHER" id="PTHR21682:SF2">
    <property type="entry name" value="COILED-COIL DOMAIN-CONTAINING PROTEIN 149"/>
    <property type="match status" value="1"/>
</dbReference>
<feature type="coiled-coil region" evidence="3">
    <location>
        <begin position="305"/>
        <end position="332"/>
    </location>
</feature>
<dbReference type="VEuPathDB" id="VectorBase:LDEU006770"/>
<comment type="caution">
    <text evidence="4">The sequence shown here is derived from an EMBL/GenBank/DDBJ whole genome shotgun (WGS) entry which is preliminary data.</text>
</comment>
<organism evidence="4 5">
    <name type="scientific">Leptotrombidium deliense</name>
    <dbReference type="NCBI Taxonomy" id="299467"/>
    <lineage>
        <taxon>Eukaryota</taxon>
        <taxon>Metazoa</taxon>
        <taxon>Ecdysozoa</taxon>
        <taxon>Arthropoda</taxon>
        <taxon>Chelicerata</taxon>
        <taxon>Arachnida</taxon>
        <taxon>Acari</taxon>
        <taxon>Acariformes</taxon>
        <taxon>Trombidiformes</taxon>
        <taxon>Prostigmata</taxon>
        <taxon>Anystina</taxon>
        <taxon>Parasitengona</taxon>
        <taxon>Trombiculoidea</taxon>
        <taxon>Trombiculidae</taxon>
        <taxon>Leptotrombidium</taxon>
    </lineage>
</organism>
<comment type="similarity">
    <text evidence="1">Belongs to the CCDC149 family.</text>
</comment>
<reference evidence="4 5" key="1">
    <citation type="journal article" date="2018" name="Gigascience">
        <title>Genomes of trombidid mites reveal novel predicted allergens and laterally-transferred genes associated with secondary metabolism.</title>
        <authorList>
            <person name="Dong X."/>
            <person name="Chaisiri K."/>
            <person name="Xia D."/>
            <person name="Armstrong S.D."/>
            <person name="Fang Y."/>
            <person name="Donnelly M.J."/>
            <person name="Kadowaki T."/>
            <person name="McGarry J.W."/>
            <person name="Darby A.C."/>
            <person name="Makepeace B.L."/>
        </authorList>
    </citation>
    <scope>NUCLEOTIDE SEQUENCE [LARGE SCALE GENOMIC DNA]</scope>
    <source>
        <strain evidence="4">UoL-UT</strain>
    </source>
</reference>
<dbReference type="PANTHER" id="PTHR21682">
    <property type="entry name" value="COILED-COIL DOMAIN-CONTAINING PROTEIN 149"/>
    <property type="match status" value="1"/>
</dbReference>
<keyword evidence="5" id="KW-1185">Reference proteome</keyword>
<accession>A0A443SCL8</accession>
<dbReference type="STRING" id="299467.A0A443SCL8"/>
<dbReference type="OrthoDB" id="5917629at2759"/>
<sequence length="364" mass="41942">MSAKNAKITNEFMNEISVLRCKLDTKCKALMILSQDLMECKRERDEFKLMAEQLRERHSVLKRRMEALGPSLCDVNGKNSFPTDNAAFAQIVCELRQQNKSLLFDVEELRMKLSDAEGDVKLLREQNNSLRAKVAEVSKRYYCDSPPLTPSKSNCELMSDIEVFKNKCEQLENDLKAVLDEKEELVVSRDAYKAKVERLNERLNDFLRLSPVEDKKSVKIIDIDSLITENNFLREKIAQLEEERNNVNKTLVRYKSMLEKGNLRKNSFIASNNLNDLRLTEHNLTHLKSLVIALFEALSDKSSAFALQKKNNKLLGNRIQELEEKLKTKETVQMLAKESSVNFDIFEDDISDECSTENTNSETL</sequence>
<evidence type="ECO:0000256" key="3">
    <source>
        <dbReference type="SAM" id="Coils"/>
    </source>
</evidence>
<dbReference type="InterPro" id="IPR019179">
    <property type="entry name" value="CC149"/>
</dbReference>
<protein>
    <submittedName>
        <fullName evidence="4">Coiled-coil domain-containing protein 149-like protein</fullName>
    </submittedName>
</protein>
<dbReference type="AlphaFoldDB" id="A0A443SCL8"/>
<keyword evidence="2 3" id="KW-0175">Coiled coil</keyword>
<gene>
    <name evidence="4" type="ORF">B4U80_09432</name>
</gene>
<evidence type="ECO:0000256" key="2">
    <source>
        <dbReference type="ARBA" id="ARBA00023054"/>
    </source>
</evidence>
<feature type="coiled-coil region" evidence="3">
    <location>
        <begin position="37"/>
        <end position="64"/>
    </location>
</feature>